<accession>A0ABR2T0Y6</accession>
<keyword evidence="3" id="KW-1185">Reference proteome</keyword>
<name>A0ABR2T0Y6_9ROSI</name>
<evidence type="ECO:0000313" key="2">
    <source>
        <dbReference type="EMBL" id="KAK9030904.1"/>
    </source>
</evidence>
<reference evidence="2 3" key="1">
    <citation type="journal article" date="2024" name="G3 (Bethesda)">
        <title>Genome assembly of Hibiscus sabdariffa L. provides insights into metabolisms of medicinal natural products.</title>
        <authorList>
            <person name="Kim T."/>
        </authorList>
    </citation>
    <scope>NUCLEOTIDE SEQUENCE [LARGE SCALE GENOMIC DNA]</scope>
    <source>
        <strain evidence="2">TK-2024</strain>
        <tissue evidence="2">Old leaves</tissue>
    </source>
</reference>
<protein>
    <submittedName>
        <fullName evidence="2">Uncharacterized protein</fullName>
    </submittedName>
</protein>
<sequence>MTVVEPVEKFGPWMQVTSKRTRRNGTGKDGNKSLGVGTTGPNMIKGRYEVLRLEEDGARPLQFGTPSLALSLVEEAGDRGDVPEMRSSSSELRDRRRAK</sequence>
<gene>
    <name evidence="2" type="ORF">V6N11_032308</name>
</gene>
<comment type="caution">
    <text evidence="2">The sequence shown here is derived from an EMBL/GenBank/DDBJ whole genome shotgun (WGS) entry which is preliminary data.</text>
</comment>
<evidence type="ECO:0000256" key="1">
    <source>
        <dbReference type="SAM" id="MobiDB-lite"/>
    </source>
</evidence>
<organism evidence="2 3">
    <name type="scientific">Hibiscus sabdariffa</name>
    <name type="common">roselle</name>
    <dbReference type="NCBI Taxonomy" id="183260"/>
    <lineage>
        <taxon>Eukaryota</taxon>
        <taxon>Viridiplantae</taxon>
        <taxon>Streptophyta</taxon>
        <taxon>Embryophyta</taxon>
        <taxon>Tracheophyta</taxon>
        <taxon>Spermatophyta</taxon>
        <taxon>Magnoliopsida</taxon>
        <taxon>eudicotyledons</taxon>
        <taxon>Gunneridae</taxon>
        <taxon>Pentapetalae</taxon>
        <taxon>rosids</taxon>
        <taxon>malvids</taxon>
        <taxon>Malvales</taxon>
        <taxon>Malvaceae</taxon>
        <taxon>Malvoideae</taxon>
        <taxon>Hibiscus</taxon>
    </lineage>
</organism>
<dbReference type="EMBL" id="JBBPBN010000010">
    <property type="protein sequence ID" value="KAK9030904.1"/>
    <property type="molecule type" value="Genomic_DNA"/>
</dbReference>
<feature type="region of interest" description="Disordered" evidence="1">
    <location>
        <begin position="14"/>
        <end position="41"/>
    </location>
</feature>
<proteinExistence type="predicted"/>
<feature type="region of interest" description="Disordered" evidence="1">
    <location>
        <begin position="74"/>
        <end position="99"/>
    </location>
</feature>
<evidence type="ECO:0000313" key="3">
    <source>
        <dbReference type="Proteomes" id="UP001396334"/>
    </source>
</evidence>
<dbReference type="Proteomes" id="UP001396334">
    <property type="component" value="Unassembled WGS sequence"/>
</dbReference>